<dbReference type="GO" id="GO:0140625">
    <property type="term" value="F:opioid growth factor receptor activity"/>
    <property type="evidence" value="ECO:0007669"/>
    <property type="project" value="InterPro"/>
</dbReference>
<dbReference type="EMBL" id="CT868654">
    <property type="protein sequence ID" value="CAK89289.1"/>
    <property type="molecule type" value="Genomic_DNA"/>
</dbReference>
<sequence>MGKDFEQIKCQFNHTSPIQFFVLDDTQDLKAKFFCQKCLTTQTLPNNAKSFNEAKEKILQQKQQQLEITKILIQKKVQLIEQLAIEIDSFKTFIMQQMNQSQQDIKLWRQQLETSYLEEKNIDFESEMESFHLNSEEYKLKEQIRIEQKLLNFNNSFNQKIHLKIKCFFNLEEFQKCQQILDKSVDGSELQNLQQQQEEFELNKTLVIQNFPNKWFLLGKFDHIQDSIKQHLLNWRTYTQNTMEIVQFYDDMNHNYEFLTYLFPNFYKSKYNPKSTRLTPQERNEIINNEQVAKQLVENFQMYLFFAGLQMQEDKINVQNEKQFKSFRNQTNREGLQRVISSLSVLNQRKYALLLVKFIKEADFFYDSIFLYYDLLQEEGNQDQNALSFEKVRESYVQLEIMNQEWVSSKILTNKTLDV</sequence>
<evidence type="ECO:0000313" key="4">
    <source>
        <dbReference type="Proteomes" id="UP000000600"/>
    </source>
</evidence>
<organism evidence="3 4">
    <name type="scientific">Paramecium tetraurelia</name>
    <dbReference type="NCBI Taxonomy" id="5888"/>
    <lineage>
        <taxon>Eukaryota</taxon>
        <taxon>Sar</taxon>
        <taxon>Alveolata</taxon>
        <taxon>Ciliophora</taxon>
        <taxon>Intramacronucleata</taxon>
        <taxon>Oligohymenophorea</taxon>
        <taxon>Peniculida</taxon>
        <taxon>Parameciidae</taxon>
        <taxon>Paramecium</taxon>
    </lineage>
</organism>
<comment type="similarity">
    <text evidence="1">Belongs to the opioid growth factor receptor family.</text>
</comment>
<feature type="domain" description="Opioid growth factor receptor (OGFr) conserved" evidence="2">
    <location>
        <begin position="245"/>
        <end position="362"/>
    </location>
</feature>
<dbReference type="Pfam" id="PF04664">
    <property type="entry name" value="OGFr_N"/>
    <property type="match status" value="1"/>
</dbReference>
<dbReference type="RefSeq" id="XP_001456686.1">
    <property type="nucleotide sequence ID" value="XM_001456649.2"/>
</dbReference>
<accession>A0E1X2</accession>
<dbReference type="PANTHER" id="PTHR14015:SF2">
    <property type="entry name" value="OPIOID GROWTH FACTOR RECEPTOR (OGFR) CONSERVED DOMAIN-CONTAINING PROTEIN"/>
    <property type="match status" value="1"/>
</dbReference>
<dbReference type="PANTHER" id="PTHR14015">
    <property type="entry name" value="OPIOID GROWTH FACTOR RECEPTOR OGFR ZETA-TYPE OPIOID RECEPTOR"/>
    <property type="match status" value="1"/>
</dbReference>
<reference evidence="3 4" key="1">
    <citation type="journal article" date="2006" name="Nature">
        <title>Global trends of whole-genome duplications revealed by the ciliate Paramecium tetraurelia.</title>
        <authorList>
            <consortium name="Genoscope"/>
            <person name="Aury J.-M."/>
            <person name="Jaillon O."/>
            <person name="Duret L."/>
            <person name="Noel B."/>
            <person name="Jubin C."/>
            <person name="Porcel B.M."/>
            <person name="Segurens B."/>
            <person name="Daubin V."/>
            <person name="Anthouard V."/>
            <person name="Aiach N."/>
            <person name="Arnaiz O."/>
            <person name="Billaut A."/>
            <person name="Beisson J."/>
            <person name="Blanc I."/>
            <person name="Bouhouche K."/>
            <person name="Camara F."/>
            <person name="Duharcourt S."/>
            <person name="Guigo R."/>
            <person name="Gogendeau D."/>
            <person name="Katinka M."/>
            <person name="Keller A.-M."/>
            <person name="Kissmehl R."/>
            <person name="Klotz C."/>
            <person name="Koll F."/>
            <person name="Le Moue A."/>
            <person name="Lepere C."/>
            <person name="Malinsky S."/>
            <person name="Nowacki M."/>
            <person name="Nowak J.K."/>
            <person name="Plattner H."/>
            <person name="Poulain J."/>
            <person name="Ruiz F."/>
            <person name="Serrano V."/>
            <person name="Zagulski M."/>
            <person name="Dessen P."/>
            <person name="Betermier M."/>
            <person name="Weissenbach J."/>
            <person name="Scarpelli C."/>
            <person name="Schachter V."/>
            <person name="Sperling L."/>
            <person name="Meyer E."/>
            <person name="Cohen J."/>
            <person name="Wincker P."/>
        </authorList>
    </citation>
    <scope>NUCLEOTIDE SEQUENCE [LARGE SCALE GENOMIC DNA]</scope>
    <source>
        <strain evidence="3 4">Stock d4-2</strain>
    </source>
</reference>
<dbReference type="OrthoDB" id="307325at2759"/>
<dbReference type="InParanoid" id="A0E1X2"/>
<dbReference type="AlphaFoldDB" id="A0E1X2"/>
<proteinExistence type="inferred from homology"/>
<protein>
    <recommendedName>
        <fullName evidence="2">Opioid growth factor receptor (OGFr) conserved domain-containing protein</fullName>
    </recommendedName>
</protein>
<dbReference type="Proteomes" id="UP000000600">
    <property type="component" value="Unassembled WGS sequence"/>
</dbReference>
<evidence type="ECO:0000259" key="2">
    <source>
        <dbReference type="Pfam" id="PF04664"/>
    </source>
</evidence>
<dbReference type="OMA" id="LVENFQM"/>
<dbReference type="InterPro" id="IPR039574">
    <property type="entry name" value="OGFr"/>
</dbReference>
<keyword evidence="4" id="KW-1185">Reference proteome</keyword>
<dbReference type="HOGENOM" id="CLU_649668_0_0_1"/>
<evidence type="ECO:0000256" key="1">
    <source>
        <dbReference type="ARBA" id="ARBA00010365"/>
    </source>
</evidence>
<gene>
    <name evidence="3" type="ORF">GSPATT00022460001</name>
</gene>
<dbReference type="KEGG" id="ptm:GSPATT00022460001"/>
<dbReference type="GO" id="GO:0016020">
    <property type="term" value="C:membrane"/>
    <property type="evidence" value="ECO:0007669"/>
    <property type="project" value="InterPro"/>
</dbReference>
<dbReference type="InterPro" id="IPR006757">
    <property type="entry name" value="OGF_rcpt"/>
</dbReference>
<evidence type="ECO:0000313" key="3">
    <source>
        <dbReference type="EMBL" id="CAK89289.1"/>
    </source>
</evidence>
<dbReference type="GeneID" id="5042473"/>
<name>A0E1X2_PARTE</name>